<protein>
    <submittedName>
        <fullName evidence="1">Uncharacterized protein</fullName>
    </submittedName>
</protein>
<sequence length="342" mass="38174">MGTEGKRVPEPLFLEYSTEEVLEGNNGRGIPFVQPWGSEYVNAIHGRRYGDAIWARYHIRGSSDDDEAVRKEIEVDARECRENDPYGYADAILLYSDNSSADGHLDLIEMILRIAKEDASEHHAKVQAEERAEAEAHLNWLATTFAEGEAKLAEALARLKAENTLSSMQKFFCQNMNKKTQEKQDNGPHDDSSPTLMELHDAENEDAALGAWLVEKSKIEIPRGPEKLPSAWYQTGTDSVNRDVEFPPQLGCNHDWSGLDAASDRSSCFGGFHLLMAALTGRYAPGVVRPTPAMTLVDGTMLESWCRSAAGQCRLWPKYLDNVTLDVPRGRRRPHALFPGRS</sequence>
<dbReference type="eggNOG" id="ENOG502RNTN">
    <property type="taxonomic scope" value="Eukaryota"/>
</dbReference>
<comment type="caution">
    <text evidence="1">The sequence shown here is derived from an EMBL/GenBank/DDBJ whole genome shotgun (WGS) entry which is preliminary data.</text>
</comment>
<dbReference type="HOGENOM" id="CLU_811315_0_0_1"/>
<name>V5FTM3_BYSSN</name>
<evidence type="ECO:0000313" key="2">
    <source>
        <dbReference type="Proteomes" id="UP000018001"/>
    </source>
</evidence>
<gene>
    <name evidence="1" type="ORF">PVAR5_4031</name>
</gene>
<dbReference type="OrthoDB" id="5100247at2759"/>
<dbReference type="EMBL" id="BAUL01000125">
    <property type="protein sequence ID" value="GAD95388.1"/>
    <property type="molecule type" value="Genomic_DNA"/>
</dbReference>
<dbReference type="AlphaFoldDB" id="V5FTM3"/>
<evidence type="ECO:0000313" key="1">
    <source>
        <dbReference type="EMBL" id="GAD95388.1"/>
    </source>
</evidence>
<organism evidence="1 2">
    <name type="scientific">Byssochlamys spectabilis (strain No. 5 / NBRC 109023)</name>
    <name type="common">Paecilomyces variotii</name>
    <dbReference type="NCBI Taxonomy" id="1356009"/>
    <lineage>
        <taxon>Eukaryota</taxon>
        <taxon>Fungi</taxon>
        <taxon>Dikarya</taxon>
        <taxon>Ascomycota</taxon>
        <taxon>Pezizomycotina</taxon>
        <taxon>Eurotiomycetes</taxon>
        <taxon>Eurotiomycetidae</taxon>
        <taxon>Eurotiales</taxon>
        <taxon>Thermoascaceae</taxon>
        <taxon>Paecilomyces</taxon>
    </lineage>
</organism>
<proteinExistence type="predicted"/>
<keyword evidence="2" id="KW-1185">Reference proteome</keyword>
<accession>V5FTM3</accession>
<reference evidence="2" key="1">
    <citation type="journal article" date="2014" name="Genome Announc.">
        <title>Draft genome sequence of the formaldehyde-resistant fungus Byssochlamys spectabilis No. 5 (anamorph Paecilomyces variotii No. 5) (NBRC109023).</title>
        <authorList>
            <person name="Oka T."/>
            <person name="Ekino K."/>
            <person name="Fukuda K."/>
            <person name="Nomura Y."/>
        </authorList>
    </citation>
    <scope>NUCLEOTIDE SEQUENCE [LARGE SCALE GENOMIC DNA]</scope>
    <source>
        <strain evidence="2">No. 5 / NBRC 109023</strain>
    </source>
</reference>
<dbReference type="Proteomes" id="UP000018001">
    <property type="component" value="Unassembled WGS sequence"/>
</dbReference>
<dbReference type="InParanoid" id="V5FTM3"/>